<feature type="region of interest" description="Disordered" evidence="1">
    <location>
        <begin position="122"/>
        <end position="165"/>
    </location>
</feature>
<dbReference type="OrthoDB" id="4020218at2759"/>
<dbReference type="KEGG" id="ctp:CTRG_03598"/>
<evidence type="ECO:0000313" key="3">
    <source>
        <dbReference type="Proteomes" id="UP000002037"/>
    </source>
</evidence>
<dbReference type="VEuPathDB" id="FungiDB:CTRG_03598"/>
<evidence type="ECO:0000256" key="1">
    <source>
        <dbReference type="SAM" id="MobiDB-lite"/>
    </source>
</evidence>
<keyword evidence="3" id="KW-1185">Reference proteome</keyword>
<accession>C5MC06</accession>
<feature type="compositionally biased region" description="Acidic residues" evidence="1">
    <location>
        <begin position="520"/>
        <end position="529"/>
    </location>
</feature>
<feature type="region of interest" description="Disordered" evidence="1">
    <location>
        <begin position="520"/>
        <end position="557"/>
    </location>
</feature>
<sequence>MVVEYLVSKVPFSDHIPVINKFSPTKKQPGADGDKEESSRTSSRSASSGTDDEEYSENDEIRPIEFTNPKDRIHEKLMNTRNKDINGFAVVDDENIFDTPRKGNNHLSFVDNSSTMTVSQRLARRKSRKVTDQGSPVCSTFSGSSKTLVGSSGTKDGDEDSEEDKQNRIEEYLENQNNKFDELISKNIDVVLNPDSEKSENEKLIRMVYDNRKPIMRTLYDLGKSEVSSRLPYIPYFNPKTNNENETVKVEIMSYTAETKPSLLGSPFTDYCQQVIDNDSNEPFIEEPNSDQHKNDQERFDELMSHLDSEIKVDIFIDSLEDETKVMLYESLKHDLKDYHHDGEFKNLYHSKNVSPLDKLQVFVIISIKLVFTGLKLFIPITKYLIYKFKENQLYIFNKKNMERLIDLVLTFMNYLDAKLTNNEDIIDKMYKQDYVKAEEVYNDFTSYTTDFFKPSSIKKMLISEDDHVAGNVYDFIVGRITSKDKKRYAEDPRYAKFYSSRRHIIPDSDEVDATEEVELGTEDDEYEENNGFRTTAISGSVSENSISSGTSSAGDPSLFKAAEKFFDEM</sequence>
<protein>
    <submittedName>
        <fullName evidence="2">Uncharacterized protein</fullName>
    </submittedName>
</protein>
<feature type="compositionally biased region" description="Low complexity" evidence="1">
    <location>
        <begin position="539"/>
        <end position="557"/>
    </location>
</feature>
<feature type="region of interest" description="Disordered" evidence="1">
    <location>
        <begin position="17"/>
        <end position="72"/>
    </location>
</feature>
<dbReference type="HOGENOM" id="CLU_023421_0_0_1"/>
<feature type="compositionally biased region" description="Polar residues" evidence="1">
    <location>
        <begin position="132"/>
        <end position="154"/>
    </location>
</feature>
<dbReference type="eggNOG" id="ENOG502REVP">
    <property type="taxonomic scope" value="Eukaryota"/>
</dbReference>
<name>C5MC06_CANTT</name>
<reference evidence="2 3" key="1">
    <citation type="journal article" date="2009" name="Nature">
        <title>Evolution of pathogenicity and sexual reproduction in eight Candida genomes.</title>
        <authorList>
            <person name="Butler G."/>
            <person name="Rasmussen M.D."/>
            <person name="Lin M.F."/>
            <person name="Santos M.A."/>
            <person name="Sakthikumar S."/>
            <person name="Munro C.A."/>
            <person name="Rheinbay E."/>
            <person name="Grabherr M."/>
            <person name="Forche A."/>
            <person name="Reedy J.L."/>
            <person name="Agrafioti I."/>
            <person name="Arnaud M.B."/>
            <person name="Bates S."/>
            <person name="Brown A.J."/>
            <person name="Brunke S."/>
            <person name="Costanzo M.C."/>
            <person name="Fitzpatrick D.A."/>
            <person name="de Groot P.W."/>
            <person name="Harris D."/>
            <person name="Hoyer L.L."/>
            <person name="Hube B."/>
            <person name="Klis F.M."/>
            <person name="Kodira C."/>
            <person name="Lennard N."/>
            <person name="Logue M.E."/>
            <person name="Martin R."/>
            <person name="Neiman A.M."/>
            <person name="Nikolaou E."/>
            <person name="Quail M.A."/>
            <person name="Quinn J."/>
            <person name="Santos M.C."/>
            <person name="Schmitzberger F.F."/>
            <person name="Sherlock G."/>
            <person name="Shah P."/>
            <person name="Silverstein K.A."/>
            <person name="Skrzypek M.S."/>
            <person name="Soll D."/>
            <person name="Staggs R."/>
            <person name="Stansfield I."/>
            <person name="Stumpf M.P."/>
            <person name="Sudbery P.E."/>
            <person name="Srikantha T."/>
            <person name="Zeng Q."/>
            <person name="Berman J."/>
            <person name="Berriman M."/>
            <person name="Heitman J."/>
            <person name="Gow N.A."/>
            <person name="Lorenz M.C."/>
            <person name="Birren B.W."/>
            <person name="Kellis M."/>
            <person name="Cuomo C.A."/>
        </authorList>
    </citation>
    <scope>NUCLEOTIDE SEQUENCE [LARGE SCALE GENOMIC DNA]</scope>
    <source>
        <strain evidence="3">ATCC MYA-3404 / T1</strain>
    </source>
</reference>
<organism evidence="2 3">
    <name type="scientific">Candida tropicalis (strain ATCC MYA-3404 / T1)</name>
    <name type="common">Yeast</name>
    <dbReference type="NCBI Taxonomy" id="294747"/>
    <lineage>
        <taxon>Eukaryota</taxon>
        <taxon>Fungi</taxon>
        <taxon>Dikarya</taxon>
        <taxon>Ascomycota</taxon>
        <taxon>Saccharomycotina</taxon>
        <taxon>Pichiomycetes</taxon>
        <taxon>Debaryomycetaceae</taxon>
        <taxon>Candida/Lodderomyces clade</taxon>
        <taxon>Candida</taxon>
    </lineage>
</organism>
<gene>
    <name evidence="2" type="ORF">CTRG_03598</name>
</gene>
<evidence type="ECO:0000313" key="2">
    <source>
        <dbReference type="EMBL" id="EER33173.1"/>
    </source>
</evidence>
<dbReference type="Proteomes" id="UP000002037">
    <property type="component" value="Unassembled WGS sequence"/>
</dbReference>
<proteinExistence type="predicted"/>
<dbReference type="AlphaFoldDB" id="C5MC06"/>
<dbReference type="EMBL" id="GG692398">
    <property type="protein sequence ID" value="EER33173.1"/>
    <property type="molecule type" value="Genomic_DNA"/>
</dbReference>
<dbReference type="GeneID" id="8297454"/>
<dbReference type="RefSeq" id="XP_002549301.1">
    <property type="nucleotide sequence ID" value="XM_002549255.1"/>
</dbReference>
<feature type="compositionally biased region" description="Basic and acidic residues" evidence="1">
    <location>
        <begin position="59"/>
        <end position="72"/>
    </location>
</feature>